<evidence type="ECO:0000259" key="2">
    <source>
        <dbReference type="Pfam" id="PF00501"/>
    </source>
</evidence>
<dbReference type="RefSeq" id="WP_270685876.1">
    <property type="nucleotide sequence ID" value="NZ_JAQFWQ010000029.1"/>
</dbReference>
<gene>
    <name evidence="4" type="ORF">O4J56_12325</name>
</gene>
<dbReference type="Gene3D" id="3.40.50.12780">
    <property type="entry name" value="N-terminal domain of ligase-like"/>
    <property type="match status" value="1"/>
</dbReference>
<comment type="caution">
    <text evidence="4">The sequence shown here is derived from an EMBL/GenBank/DDBJ whole genome shotgun (WGS) entry which is preliminary data.</text>
</comment>
<keyword evidence="5" id="KW-1185">Reference proteome</keyword>
<dbReference type="Pfam" id="PF13193">
    <property type="entry name" value="AMP-binding_C"/>
    <property type="match status" value="1"/>
</dbReference>
<dbReference type="InterPro" id="IPR045851">
    <property type="entry name" value="AMP-bd_C_sf"/>
</dbReference>
<dbReference type="Pfam" id="PF00501">
    <property type="entry name" value="AMP-binding"/>
    <property type="match status" value="1"/>
</dbReference>
<name>A0ABT4U3B0_9ACTN</name>
<feature type="region of interest" description="Disordered" evidence="1">
    <location>
        <begin position="1"/>
        <end position="21"/>
    </location>
</feature>
<dbReference type="PANTHER" id="PTHR43767">
    <property type="entry name" value="LONG-CHAIN-FATTY-ACID--COA LIGASE"/>
    <property type="match status" value="1"/>
</dbReference>
<feature type="domain" description="AMP-binding enzyme C-terminal" evidence="3">
    <location>
        <begin position="464"/>
        <end position="518"/>
    </location>
</feature>
<sequence>MSTAHRTEDGTHAPHAAVPPALRARLHDDPGLGTGNFLDRVRAVHPAADRPFVWAVPSGGGPEAAQAWSLDRITAARDALAAWYHGAGVSKGVPVAVQMGDGFGYFLHFLALSSLGAVPALVNGGMPAAVAADYIRRTGAAGVVADTPRLEALRAAGLRAGPGMFLQEAGALPLERSPGDRLPGVFPYPHADTDPVMLCHTSGTTGAPKAATFAHRQFFLGKRERLVSFPAPEDGNRLLSALPQSHSAGISYLMTATLLGLPTMVLSDPGGPSAVAAMRAFAPTVVAAFPQTWVDLAGTDLDGAADRVHTWINTGDSAHEAHVRALVRYGRRPEGGGFRPGSRFIDGLGSSEMGMALFRKVSDPETDDYGRCVGVPIGVVEEVAVLDGDGRPVEDGRPGRLGVRTPTVTPGYWNDSGRTALSSFSGYWLTGDVVYRDTDGRIYHLDRVPDVVHTADGPVFSLPLEEVVLSEPGVADCAVVAVPDPGTGAMAPYAVVRPAEGAEPPADLLGALNARLEAAGLARLRGASAVRSEEDFPLGPTGKVLKRRLRERFADALGGPVGSPA</sequence>
<organism evidence="4 5">
    <name type="scientific">Nocardiopsis endophytica</name>
    <dbReference type="NCBI Taxonomy" id="3018445"/>
    <lineage>
        <taxon>Bacteria</taxon>
        <taxon>Bacillati</taxon>
        <taxon>Actinomycetota</taxon>
        <taxon>Actinomycetes</taxon>
        <taxon>Streptosporangiales</taxon>
        <taxon>Nocardiopsidaceae</taxon>
        <taxon>Nocardiopsis</taxon>
    </lineage>
</organism>
<evidence type="ECO:0000313" key="4">
    <source>
        <dbReference type="EMBL" id="MDA2811420.1"/>
    </source>
</evidence>
<dbReference type="EMBL" id="JAQFWQ010000029">
    <property type="protein sequence ID" value="MDA2811420.1"/>
    <property type="molecule type" value="Genomic_DNA"/>
</dbReference>
<accession>A0ABT4U3B0</accession>
<dbReference type="InterPro" id="IPR050237">
    <property type="entry name" value="ATP-dep_AMP-bd_enzyme"/>
</dbReference>
<evidence type="ECO:0000313" key="5">
    <source>
        <dbReference type="Proteomes" id="UP001527866"/>
    </source>
</evidence>
<protein>
    <submittedName>
        <fullName evidence="4">Class I adenylate-forming enzyme family protein</fullName>
    </submittedName>
</protein>
<dbReference type="InterPro" id="IPR042099">
    <property type="entry name" value="ANL_N_sf"/>
</dbReference>
<dbReference type="PANTHER" id="PTHR43767:SF1">
    <property type="entry name" value="NONRIBOSOMAL PEPTIDE SYNTHASE PES1 (EUROFUNG)-RELATED"/>
    <property type="match status" value="1"/>
</dbReference>
<dbReference type="Gene3D" id="3.30.300.30">
    <property type="match status" value="1"/>
</dbReference>
<evidence type="ECO:0000256" key="1">
    <source>
        <dbReference type="SAM" id="MobiDB-lite"/>
    </source>
</evidence>
<dbReference type="PROSITE" id="PS00455">
    <property type="entry name" value="AMP_BINDING"/>
    <property type="match status" value="1"/>
</dbReference>
<dbReference type="CDD" id="cd04433">
    <property type="entry name" value="AFD_class_I"/>
    <property type="match status" value="1"/>
</dbReference>
<dbReference type="InterPro" id="IPR000873">
    <property type="entry name" value="AMP-dep_synth/lig_dom"/>
</dbReference>
<feature type="domain" description="AMP-dependent synthetase/ligase" evidence="2">
    <location>
        <begin position="64"/>
        <end position="413"/>
    </location>
</feature>
<dbReference type="InterPro" id="IPR020845">
    <property type="entry name" value="AMP-binding_CS"/>
</dbReference>
<reference evidence="4 5" key="1">
    <citation type="submission" date="2023-01" db="EMBL/GenBank/DDBJ databases">
        <title>Draft genome sequence of Nocardiopsis sp. RSe5-2 isolated from halophytes.</title>
        <authorList>
            <person name="Duangmal K."/>
            <person name="Chantavorakit T."/>
        </authorList>
    </citation>
    <scope>NUCLEOTIDE SEQUENCE [LARGE SCALE GENOMIC DNA]</scope>
    <source>
        <strain evidence="4 5">RSe5-2</strain>
    </source>
</reference>
<evidence type="ECO:0000259" key="3">
    <source>
        <dbReference type="Pfam" id="PF13193"/>
    </source>
</evidence>
<proteinExistence type="predicted"/>
<feature type="compositionally biased region" description="Basic and acidic residues" evidence="1">
    <location>
        <begin position="1"/>
        <end position="12"/>
    </location>
</feature>
<dbReference type="InterPro" id="IPR025110">
    <property type="entry name" value="AMP-bd_C"/>
</dbReference>
<dbReference type="SUPFAM" id="SSF56801">
    <property type="entry name" value="Acetyl-CoA synthetase-like"/>
    <property type="match status" value="1"/>
</dbReference>
<dbReference type="Proteomes" id="UP001527866">
    <property type="component" value="Unassembled WGS sequence"/>
</dbReference>